<evidence type="ECO:0000256" key="2">
    <source>
        <dbReference type="SAM" id="Phobius"/>
    </source>
</evidence>
<sequence length="573" mass="63168">MCGLNDGTTDRCSLRRRAGLILLLLITGISLFFSGCIRNQEAPNGLSGTETSADSETDEQTVDGDERPSANAPLVSADPLQSKPVPDLAALPVIKSPEKFHALYLNPIEVLTTQEEVPGTLWKSTVQISGLRDEIVQKAINEDLSRLYSALMEDYVPPYRGIYQRIPPGTPPVTMNLNAFVAFNFENLLSVVIYCDKTYDIQSSDGEESTKPKMQEYASRVETRNYDLRTGRDVALAELFSDPPLAMEKVNSEVAKLLSAQQADEEPGFDMGMRWAPALTTAFKGLTPDQKFYLQPTGITLVLDHHTPAFDTGFHPAHLSLSFAAFEGGLALRQRFASSPGANIYRDTGPRDQQFVQSGTFSSEHLAAGDEGGFNPTVNTHLSYRYPTDLPAPLLTLATTAVEESRQFLKTLEFTGTLRPGEEPYCEISLDVIKVGPFTTLRHAVYTNAPVKDAASDEGVRPAINDAFSLRKSLPQSHAQNPIFFTSFYADGRQITLEDCFQPGLDYDALLTDAYNKQALQYGYPTVEKSQLANPMLSIGHTGLECYFPELGDYGYMNLPYEDLGSEHLTIFD</sequence>
<protein>
    <submittedName>
        <fullName evidence="3">Uncharacterized protein</fullName>
    </submittedName>
</protein>
<keyword evidence="2" id="KW-1133">Transmembrane helix</keyword>
<evidence type="ECO:0000256" key="1">
    <source>
        <dbReference type="SAM" id="MobiDB-lite"/>
    </source>
</evidence>
<reference evidence="3 4" key="1">
    <citation type="submission" date="2016-10" db="EMBL/GenBank/DDBJ databases">
        <authorList>
            <person name="de Groot N.N."/>
        </authorList>
    </citation>
    <scope>NUCLEOTIDE SEQUENCE [LARGE SCALE GENOMIC DNA]</scope>
    <source>
        <strain evidence="3 4">DSM 2784</strain>
    </source>
</reference>
<dbReference type="RefSeq" id="WP_092590061.1">
    <property type="nucleotide sequence ID" value="NZ_FMWL01000004.1"/>
</dbReference>
<dbReference type="EMBL" id="FMWL01000004">
    <property type="protein sequence ID" value="SCZ78462.1"/>
    <property type="molecule type" value="Genomic_DNA"/>
</dbReference>
<gene>
    <name evidence="3" type="ORF">SAMN03080599_01277</name>
</gene>
<evidence type="ECO:0000313" key="4">
    <source>
        <dbReference type="Proteomes" id="UP000199208"/>
    </source>
</evidence>
<feature type="region of interest" description="Disordered" evidence="1">
    <location>
        <begin position="44"/>
        <end position="81"/>
    </location>
</feature>
<keyword evidence="2" id="KW-0812">Transmembrane</keyword>
<feature type="compositionally biased region" description="Acidic residues" evidence="1">
    <location>
        <begin position="53"/>
        <end position="63"/>
    </location>
</feature>
<evidence type="ECO:0000313" key="3">
    <source>
        <dbReference type="EMBL" id="SCZ78462.1"/>
    </source>
</evidence>
<keyword evidence="2" id="KW-0472">Membrane</keyword>
<organism evidence="3 4">
    <name type="scientific">Acidaminobacter hydrogenoformans DSM 2784</name>
    <dbReference type="NCBI Taxonomy" id="1120920"/>
    <lineage>
        <taxon>Bacteria</taxon>
        <taxon>Bacillati</taxon>
        <taxon>Bacillota</taxon>
        <taxon>Clostridia</taxon>
        <taxon>Peptostreptococcales</taxon>
        <taxon>Acidaminobacteraceae</taxon>
        <taxon>Acidaminobacter</taxon>
    </lineage>
</organism>
<keyword evidence="4" id="KW-1185">Reference proteome</keyword>
<accession>A0A1G5RWH2</accession>
<dbReference type="AlphaFoldDB" id="A0A1G5RWH2"/>
<dbReference type="Proteomes" id="UP000199208">
    <property type="component" value="Unassembled WGS sequence"/>
</dbReference>
<feature type="transmembrane region" description="Helical" evidence="2">
    <location>
        <begin position="18"/>
        <end position="35"/>
    </location>
</feature>
<name>A0A1G5RWH2_9FIRM</name>
<proteinExistence type="predicted"/>